<dbReference type="Proteomes" id="UP000252770">
    <property type="component" value="Unassembled WGS sequence"/>
</dbReference>
<evidence type="ECO:0000259" key="6">
    <source>
        <dbReference type="Pfam" id="PF14833"/>
    </source>
</evidence>
<dbReference type="EMBL" id="QOUI01000001">
    <property type="protein sequence ID" value="RCK71330.1"/>
    <property type="molecule type" value="Genomic_DNA"/>
</dbReference>
<evidence type="ECO:0000256" key="1">
    <source>
        <dbReference type="ARBA" id="ARBA00009080"/>
    </source>
</evidence>
<accession>A0A367YZN9</accession>
<dbReference type="PIRSF" id="PIRSF000103">
    <property type="entry name" value="HIBADH"/>
    <property type="match status" value="1"/>
</dbReference>
<dbReference type="SUPFAM" id="SSF48179">
    <property type="entry name" value="6-phosphogluconate dehydrogenase C-terminal domain-like"/>
    <property type="match status" value="1"/>
</dbReference>
<keyword evidence="8" id="KW-1185">Reference proteome</keyword>
<dbReference type="Gene3D" id="3.40.50.720">
    <property type="entry name" value="NAD(P)-binding Rossmann-like Domain"/>
    <property type="match status" value="1"/>
</dbReference>
<evidence type="ECO:0000256" key="2">
    <source>
        <dbReference type="ARBA" id="ARBA00023002"/>
    </source>
</evidence>
<organism evidence="7 8">
    <name type="scientific">Desertihabitans brevis</name>
    <dbReference type="NCBI Taxonomy" id="2268447"/>
    <lineage>
        <taxon>Bacteria</taxon>
        <taxon>Bacillati</taxon>
        <taxon>Actinomycetota</taxon>
        <taxon>Actinomycetes</taxon>
        <taxon>Propionibacteriales</taxon>
        <taxon>Propionibacteriaceae</taxon>
        <taxon>Desertihabitans</taxon>
    </lineage>
</organism>
<comment type="caution">
    <text evidence="7">The sequence shown here is derived from an EMBL/GenBank/DDBJ whole genome shotgun (WGS) entry which is preliminary data.</text>
</comment>
<dbReference type="Gene3D" id="1.10.1040.10">
    <property type="entry name" value="N-(1-d-carboxylethyl)-l-norvaline Dehydrogenase, domain 2"/>
    <property type="match status" value="1"/>
</dbReference>
<dbReference type="PROSITE" id="PS00895">
    <property type="entry name" value="3_HYDROXYISOBUT_DH"/>
    <property type="match status" value="1"/>
</dbReference>
<dbReference type="Pfam" id="PF14833">
    <property type="entry name" value="NAD_binding_11"/>
    <property type="match status" value="1"/>
</dbReference>
<name>A0A367YZN9_9ACTN</name>
<dbReference type="Pfam" id="PF03446">
    <property type="entry name" value="NAD_binding_2"/>
    <property type="match status" value="1"/>
</dbReference>
<proteinExistence type="inferred from homology"/>
<feature type="active site" evidence="4">
    <location>
        <position position="179"/>
    </location>
</feature>
<dbReference type="InterPro" id="IPR006115">
    <property type="entry name" value="6PGDH_NADP-bd"/>
</dbReference>
<evidence type="ECO:0000313" key="8">
    <source>
        <dbReference type="Proteomes" id="UP000252770"/>
    </source>
</evidence>
<dbReference type="GO" id="GO:0051287">
    <property type="term" value="F:NAD binding"/>
    <property type="evidence" value="ECO:0007669"/>
    <property type="project" value="InterPro"/>
</dbReference>
<evidence type="ECO:0000259" key="5">
    <source>
        <dbReference type="Pfam" id="PF03446"/>
    </source>
</evidence>
<comment type="similarity">
    <text evidence="1">Belongs to the HIBADH-related family.</text>
</comment>
<dbReference type="AlphaFoldDB" id="A0A367YZN9"/>
<evidence type="ECO:0000256" key="3">
    <source>
        <dbReference type="ARBA" id="ARBA00023027"/>
    </source>
</evidence>
<keyword evidence="2" id="KW-0560">Oxidoreductase</keyword>
<gene>
    <name evidence="7" type="ORF">DT076_02575</name>
</gene>
<dbReference type="InterPro" id="IPR029154">
    <property type="entry name" value="HIBADH-like_NADP-bd"/>
</dbReference>
<dbReference type="InterPro" id="IPR008927">
    <property type="entry name" value="6-PGluconate_DH-like_C_sf"/>
</dbReference>
<dbReference type="InterPro" id="IPR015815">
    <property type="entry name" value="HIBADH-related"/>
</dbReference>
<keyword evidence="3" id="KW-0520">NAD</keyword>
<dbReference type="PANTHER" id="PTHR43060:SF15">
    <property type="entry name" value="3-HYDROXYISOBUTYRATE DEHYDROGENASE-LIKE 1, MITOCHONDRIAL-RELATED"/>
    <property type="match status" value="1"/>
</dbReference>
<dbReference type="GO" id="GO:0016054">
    <property type="term" value="P:organic acid catabolic process"/>
    <property type="evidence" value="ECO:0007669"/>
    <property type="project" value="UniProtKB-ARBA"/>
</dbReference>
<feature type="domain" description="3-hydroxyisobutyrate dehydrogenase-like NAD-binding" evidence="6">
    <location>
        <begin position="173"/>
        <end position="292"/>
    </location>
</feature>
<evidence type="ECO:0000313" key="7">
    <source>
        <dbReference type="EMBL" id="RCK71330.1"/>
    </source>
</evidence>
<dbReference type="SUPFAM" id="SSF51735">
    <property type="entry name" value="NAD(P)-binding Rossmann-fold domains"/>
    <property type="match status" value="1"/>
</dbReference>
<reference evidence="7 8" key="1">
    <citation type="submission" date="2018-07" db="EMBL/GenBank/DDBJ databases">
        <title>Desertimonas flava gen. nov. sp. nov.</title>
        <authorList>
            <person name="Liu S."/>
        </authorList>
    </citation>
    <scope>NUCLEOTIDE SEQUENCE [LARGE SCALE GENOMIC DNA]</scope>
    <source>
        <strain evidence="7 8">16Sb5-5</strain>
    </source>
</reference>
<dbReference type="InterPro" id="IPR013328">
    <property type="entry name" value="6PGD_dom2"/>
</dbReference>
<dbReference type="PANTHER" id="PTHR43060">
    <property type="entry name" value="3-HYDROXYISOBUTYRATE DEHYDROGENASE-LIKE 1, MITOCHONDRIAL-RELATED"/>
    <property type="match status" value="1"/>
</dbReference>
<dbReference type="GO" id="GO:0016491">
    <property type="term" value="F:oxidoreductase activity"/>
    <property type="evidence" value="ECO:0007669"/>
    <property type="project" value="UniProtKB-KW"/>
</dbReference>
<dbReference type="InterPro" id="IPR002204">
    <property type="entry name" value="3-OH-isobutyrate_DH-rel_CS"/>
</dbReference>
<dbReference type="InterPro" id="IPR036291">
    <property type="entry name" value="NAD(P)-bd_dom_sf"/>
</dbReference>
<evidence type="ECO:0000256" key="4">
    <source>
        <dbReference type="PIRSR" id="PIRSR000103-1"/>
    </source>
</evidence>
<feature type="domain" description="6-phosphogluconate dehydrogenase NADP-binding" evidence="5">
    <location>
        <begin position="2"/>
        <end position="170"/>
    </location>
</feature>
<protein>
    <submittedName>
        <fullName evidence="7">2-hydroxy-3-oxopropionate reductase</fullName>
    </submittedName>
</protein>
<dbReference type="RefSeq" id="WP_114125031.1">
    <property type="nucleotide sequence ID" value="NZ_QOUI01000001.1"/>
</dbReference>
<dbReference type="GO" id="GO:0050661">
    <property type="term" value="F:NADP binding"/>
    <property type="evidence" value="ECO:0007669"/>
    <property type="project" value="InterPro"/>
</dbReference>
<sequence>MRIGFIGLGIMGAPMARHLVAAGHEVVGHNRSAPAVEAFVAAGGLAAAPDELAATSDALVLVLPDGPDVEAVLFGDGSVDPGGTAADGVADHLRPGTLVVDCSTIAPETARSAAARLGRRGVRYVDAPVSGGESGAVAGTLAVMMGGTADDVAAAEEVVAPFAGSTAHVGPVGSGQLVKAANQVLVAGNIAVLAEALSLLRRTGVDLDAALAVLGGGLAASRVLELKAPKMLAGDLAPGFRLDLHHKDLKIALGAAERAGVGLPLTGTVTQLVLGLRAAGDGSLDHAALVRAIERLSGLPVTGGAVGPSGAPHGTPGRG</sequence>